<dbReference type="GO" id="GO:0047355">
    <property type="term" value="F:CDP-glycerol glycerophosphotransferase activity"/>
    <property type="evidence" value="ECO:0007669"/>
    <property type="project" value="InterPro"/>
</dbReference>
<evidence type="ECO:0000313" key="2">
    <source>
        <dbReference type="Proteomes" id="UP000319263"/>
    </source>
</evidence>
<reference evidence="1 2" key="1">
    <citation type="submission" date="2019-07" db="EMBL/GenBank/DDBJ databases">
        <title>Microlunatus dokdonensis sp. nov. isolated from the rhizospheric soil of the wild plant Elymus tsukushiensis.</title>
        <authorList>
            <person name="Ghim S.-Y."/>
            <person name="Hwang Y.-J."/>
            <person name="Son J.-S."/>
            <person name="Shin J.-H."/>
        </authorList>
    </citation>
    <scope>NUCLEOTIDE SEQUENCE [LARGE SCALE GENOMIC DNA]</scope>
    <source>
        <strain evidence="1 2">KUDC0627</strain>
    </source>
</reference>
<dbReference type="InterPro" id="IPR007554">
    <property type="entry name" value="Glycerophosphate_synth"/>
</dbReference>
<proteinExistence type="predicted"/>
<gene>
    <name evidence="1" type="ORF">FOE78_12180</name>
</gene>
<dbReference type="EMBL" id="CP041692">
    <property type="protein sequence ID" value="QDP96563.1"/>
    <property type="molecule type" value="Genomic_DNA"/>
</dbReference>
<protein>
    <recommendedName>
        <fullName evidence="3">CDP-Glycerol:Poly(Glycerophosphate) glycerophosphotransferase</fullName>
    </recommendedName>
</protein>
<keyword evidence="2" id="KW-1185">Reference proteome</keyword>
<dbReference type="SUPFAM" id="SSF53756">
    <property type="entry name" value="UDP-Glycosyltransferase/glycogen phosphorylase"/>
    <property type="match status" value="1"/>
</dbReference>
<evidence type="ECO:0000313" key="1">
    <source>
        <dbReference type="EMBL" id="QDP96563.1"/>
    </source>
</evidence>
<dbReference type="Proteomes" id="UP000319263">
    <property type="component" value="Chromosome"/>
</dbReference>
<dbReference type="OrthoDB" id="7806295at2"/>
<dbReference type="Pfam" id="PF04464">
    <property type="entry name" value="Glyphos_transf"/>
    <property type="match status" value="1"/>
</dbReference>
<dbReference type="InterPro" id="IPR043148">
    <property type="entry name" value="TagF_C"/>
</dbReference>
<accession>A0A516PZF3</accession>
<dbReference type="GO" id="GO:0016020">
    <property type="term" value="C:membrane"/>
    <property type="evidence" value="ECO:0007669"/>
    <property type="project" value="InterPro"/>
</dbReference>
<sequence>MPAYHRHRNRQFDVLLHFPDQPVNLYQVRQWYGPLEQLSRQRSTAILCYEPETAEIIRTETSLPVLLIRGSADFGHVRDVHRPKVILYPNQNYTNFGILGLNTCQHAFICHGESDKIYMASNWMKVFNYDLVAGQAAKDRLSRRLFGYDVEARTIEIGRPQIDVEYSSPFFLDKSRTTILYAPTWEGGRTSMRYGSVASHGVALTEAILADRNYRLIYRPHPRTGIVLSEQRVADERIRGLISAANATDASAGHLVDDSPFGWQLSVADLMITDISAVAYDWLTTAKPLIVTQPEETSAVVDPTSFIADLELVPSGDAGRIVSIVQRALTDPAQLEQMQRWCSYYYGDTSPGASMARFIDAVERMIAERDTWVGVDHPVADDLDRVGQVVG</sequence>
<dbReference type="Gene3D" id="3.40.50.12580">
    <property type="match status" value="1"/>
</dbReference>
<dbReference type="RefSeq" id="WP_143986526.1">
    <property type="nucleotide sequence ID" value="NZ_CP041692.1"/>
</dbReference>
<dbReference type="KEGG" id="mik:FOE78_12180"/>
<evidence type="ECO:0008006" key="3">
    <source>
        <dbReference type="Google" id="ProtNLM"/>
    </source>
</evidence>
<name>A0A516PZF3_9ACTN</name>
<organism evidence="1 2">
    <name type="scientific">Microlunatus elymi</name>
    <dbReference type="NCBI Taxonomy" id="2596828"/>
    <lineage>
        <taxon>Bacteria</taxon>
        <taxon>Bacillati</taxon>
        <taxon>Actinomycetota</taxon>
        <taxon>Actinomycetes</taxon>
        <taxon>Propionibacteriales</taxon>
        <taxon>Propionibacteriaceae</taxon>
        <taxon>Microlunatus</taxon>
    </lineage>
</organism>
<dbReference type="AlphaFoldDB" id="A0A516PZF3"/>